<evidence type="ECO:0000313" key="2">
    <source>
        <dbReference type="EMBL" id="CBJ52822.1"/>
    </source>
</evidence>
<keyword evidence="2" id="KW-0614">Plasmid</keyword>
<sequence>MQASSGGRMGRGSLSEPGDRAAGVFPSAASRPKLLSGAMRRARTARDAAKSSSAVRFPASD</sequence>
<geneLocation type="plasmid" evidence="2">
    <name>RCFBPv3_mp</name>
</geneLocation>
<protein>
    <submittedName>
        <fullName evidence="2">Uncharacterized protein</fullName>
    </submittedName>
</protein>
<proteinExistence type="predicted"/>
<feature type="compositionally biased region" description="Low complexity" evidence="1">
    <location>
        <begin position="1"/>
        <end position="15"/>
    </location>
</feature>
<dbReference type="AlphaFoldDB" id="D8P6Y8"/>
<reference evidence="2" key="2">
    <citation type="submission" date="2010-02" db="EMBL/GenBank/DDBJ databases">
        <authorList>
            <person name="Genoscope - CEA"/>
        </authorList>
    </citation>
    <scope>NUCLEOTIDE SEQUENCE</scope>
    <source>
        <strain evidence="2">CFBP2957</strain>
        <plasmid evidence="2">RCFBPv3_mp</plasmid>
    </source>
</reference>
<evidence type="ECO:0000256" key="1">
    <source>
        <dbReference type="SAM" id="MobiDB-lite"/>
    </source>
</evidence>
<organism evidence="2">
    <name type="scientific">Ralstonia solanacearum CFBP2957</name>
    <dbReference type="NCBI Taxonomy" id="859656"/>
    <lineage>
        <taxon>Bacteria</taxon>
        <taxon>Pseudomonadati</taxon>
        <taxon>Pseudomonadota</taxon>
        <taxon>Betaproteobacteria</taxon>
        <taxon>Burkholderiales</taxon>
        <taxon>Burkholderiaceae</taxon>
        <taxon>Ralstonia</taxon>
        <taxon>Ralstonia solanacearum species complex</taxon>
    </lineage>
</organism>
<dbReference type="EMBL" id="FP885907">
    <property type="protein sequence ID" value="CBJ52822.1"/>
    <property type="molecule type" value="Genomic_DNA"/>
</dbReference>
<accession>D8P6Y8</accession>
<name>D8P6Y8_RALSL</name>
<feature type="region of interest" description="Disordered" evidence="1">
    <location>
        <begin position="1"/>
        <end position="61"/>
    </location>
</feature>
<reference evidence="2" key="1">
    <citation type="journal article" date="2010" name="BMC Genomics">
        <title>Genomes of three tomato pathogens within the Ralstonia solanacearum species complex reveal significant evolutionary divergence.</title>
        <authorList>
            <person name="Remenant B."/>
            <person name="Coupat-Goutaland B."/>
            <person name="Guidot A."/>
            <person name="Cellier G."/>
            <person name="Wicker E."/>
            <person name="Allen C."/>
            <person name="Fegan M."/>
            <person name="Pruvost O."/>
            <person name="Elbaz M."/>
            <person name="Calteau A."/>
            <person name="Salvignol G."/>
            <person name="Mornico D."/>
            <person name="Mangenot S."/>
            <person name="Barbe V."/>
            <person name="Medigue C."/>
            <person name="Prior P."/>
        </authorList>
    </citation>
    <scope>NUCLEOTIDE SEQUENCE [LARGE SCALE GENOMIC DNA]</scope>
    <source>
        <strain evidence="2">CFBP2957</strain>
        <plasmid evidence="2">RCFBPv3_mp</plasmid>
    </source>
</reference>
<gene>
    <name evidence="2" type="ORF">RCFBP_mp10025</name>
</gene>